<evidence type="ECO:0000313" key="1">
    <source>
        <dbReference type="EMBL" id="CAG8477192.1"/>
    </source>
</evidence>
<sequence>MLGVIICTNETTSYWSIRKNLVTANEISLHQKLATSEFSDPNRWVLGWNISSSSPLPHDEGEEVEQLKQLIIVESTLETHVPSVPGQLTPPEKSEQNTSGEKSMFDLDDDESIQGEHLESDPSTHIPEHKEETVKEKSESSKHIPEHKDEKEGPKLKEGK</sequence>
<dbReference type="Proteomes" id="UP000789525">
    <property type="component" value="Unassembled WGS sequence"/>
</dbReference>
<reference evidence="1" key="1">
    <citation type="submission" date="2021-06" db="EMBL/GenBank/DDBJ databases">
        <authorList>
            <person name="Kallberg Y."/>
            <person name="Tangrot J."/>
            <person name="Rosling A."/>
        </authorList>
    </citation>
    <scope>NUCLEOTIDE SEQUENCE</scope>
    <source>
        <strain evidence="1">CL356</strain>
    </source>
</reference>
<protein>
    <submittedName>
        <fullName evidence="1">17636_t:CDS:1</fullName>
    </submittedName>
</protein>
<dbReference type="EMBL" id="CAJVPT010002198">
    <property type="protein sequence ID" value="CAG8477192.1"/>
    <property type="molecule type" value="Genomic_DNA"/>
</dbReference>
<accession>A0ACA9KJF3</accession>
<evidence type="ECO:0000313" key="2">
    <source>
        <dbReference type="Proteomes" id="UP000789525"/>
    </source>
</evidence>
<name>A0ACA9KJF3_9GLOM</name>
<comment type="caution">
    <text evidence="1">The sequence shown here is derived from an EMBL/GenBank/DDBJ whole genome shotgun (WGS) entry which is preliminary data.</text>
</comment>
<gene>
    <name evidence="1" type="ORF">ACOLOM_LOCUS1846</name>
</gene>
<proteinExistence type="predicted"/>
<keyword evidence="2" id="KW-1185">Reference proteome</keyword>
<organism evidence="1 2">
    <name type="scientific">Acaulospora colombiana</name>
    <dbReference type="NCBI Taxonomy" id="27376"/>
    <lineage>
        <taxon>Eukaryota</taxon>
        <taxon>Fungi</taxon>
        <taxon>Fungi incertae sedis</taxon>
        <taxon>Mucoromycota</taxon>
        <taxon>Glomeromycotina</taxon>
        <taxon>Glomeromycetes</taxon>
        <taxon>Diversisporales</taxon>
        <taxon>Acaulosporaceae</taxon>
        <taxon>Acaulospora</taxon>
    </lineage>
</organism>